<feature type="binding site" evidence="8">
    <location>
        <position position="39"/>
    </location>
    <ligand>
        <name>Mg(2+)</name>
        <dbReference type="ChEBI" id="CHEBI:18420"/>
    </ligand>
</feature>
<evidence type="ECO:0000313" key="11">
    <source>
        <dbReference type="Proteomes" id="UP000051936"/>
    </source>
</evidence>
<keyword evidence="8" id="KW-0671">Queuosine biosynthesis</keyword>
<dbReference type="InterPro" id="IPR013785">
    <property type="entry name" value="Aldolase_TIM"/>
</dbReference>
<dbReference type="InterPro" id="IPR007197">
    <property type="entry name" value="rSAM"/>
</dbReference>
<dbReference type="GO" id="GO:0008616">
    <property type="term" value="P:tRNA queuosine(34) biosynthetic process"/>
    <property type="evidence" value="ECO:0007669"/>
    <property type="project" value="UniProtKB-UniRule"/>
</dbReference>
<reference evidence="10 11" key="1">
    <citation type="submission" date="2015-09" db="EMBL/GenBank/DDBJ databases">
        <title>Draft Genome Sequence of Bradyrhizobium manausense Strain BR 3351T, a Novel Symbiotic Nitrogen-Fixing Alphaproteobacterium Isolated from Brazilian Amazon Rain Forest.</title>
        <authorList>
            <person name="De Araujo J.L."/>
            <person name="Zilli J.E."/>
        </authorList>
    </citation>
    <scope>NUCLEOTIDE SEQUENCE [LARGE SCALE GENOMIC DNA]</scope>
    <source>
        <strain evidence="10 11">BR3351</strain>
    </source>
</reference>
<dbReference type="Proteomes" id="UP000051936">
    <property type="component" value="Unassembled WGS sequence"/>
</dbReference>
<dbReference type="OrthoDB" id="9792276at2"/>
<comment type="similarity">
    <text evidence="8">Belongs to the radical SAM superfamily. 7-carboxy-7-deazaguanine synthase family.</text>
</comment>
<dbReference type="InterPro" id="IPR058240">
    <property type="entry name" value="rSAM_sf"/>
</dbReference>
<comment type="cofactor">
    <cofactor evidence="8">
        <name>Mg(2+)</name>
        <dbReference type="ChEBI" id="CHEBI:18420"/>
    </cofactor>
</comment>
<dbReference type="Pfam" id="PF04055">
    <property type="entry name" value="Radical_SAM"/>
    <property type="match status" value="1"/>
</dbReference>
<keyword evidence="3 8" id="KW-0479">Metal-binding</keyword>
<dbReference type="AlphaFoldDB" id="A0A0R3D215"/>
<feature type="binding site" evidence="8">
    <location>
        <position position="30"/>
    </location>
    <ligand>
        <name>[4Fe-4S] cluster</name>
        <dbReference type="ChEBI" id="CHEBI:49883"/>
        <note>4Fe-4S-S-AdoMet</note>
    </ligand>
</feature>
<evidence type="ECO:0000256" key="3">
    <source>
        <dbReference type="ARBA" id="ARBA00022723"/>
    </source>
</evidence>
<feature type="binding site" evidence="8">
    <location>
        <position position="26"/>
    </location>
    <ligand>
        <name>substrate</name>
    </ligand>
</feature>
<comment type="function">
    <text evidence="8">Catalyzes the complex heterocyclic radical-mediated conversion of 6-carboxy-5,6,7,8-tetrahydropterin (CPH4) to 7-carboxy-7-deazaguanine (CDG), a step common to the biosynthetic pathways of all 7-deazapurine-containing compounds.</text>
</comment>
<sequence length="218" mass="24147">MLPVNEIFETIQGEACKSGTPSVFLRLQACPVRCPWCDSKHTWVADPANQVSIAEITAKVEDTNTWAMMSPREILLAVQGFRARHVVITGGEPAAYDLQPLTTLLIKSGFSVQVETSGTHAIQVHPCTWVTISPKIGMPGGLVVLDEALRRGNEIKHCVGKPADIEKLLALNIPREFMPMIWLQPLSQSRKATKLCIQEATARDWRVSIQTHKFLGVR</sequence>
<comment type="caution">
    <text evidence="10">The sequence shown here is derived from an EMBL/GenBank/DDBJ whole genome shotgun (WGS) entry which is preliminary data.</text>
</comment>
<feature type="domain" description="Radical SAM core" evidence="9">
    <location>
        <begin position="17"/>
        <end position="218"/>
    </location>
</feature>
<dbReference type="PANTHER" id="PTHR42836">
    <property type="entry name" value="7-CARBOXY-7-DEAZAGUANINE SYNTHASE"/>
    <property type="match status" value="1"/>
</dbReference>
<feature type="binding site" evidence="8">
    <location>
        <position position="91"/>
    </location>
    <ligand>
        <name>S-adenosyl-L-methionine</name>
        <dbReference type="ChEBI" id="CHEBI:59789"/>
    </ligand>
</feature>
<dbReference type="RefSeq" id="WP_057754529.1">
    <property type="nucleotide sequence ID" value="NZ_LJYG01000107.1"/>
</dbReference>
<dbReference type="GO" id="GO:1904047">
    <property type="term" value="F:S-adenosyl-L-methionine binding"/>
    <property type="evidence" value="ECO:0007669"/>
    <property type="project" value="UniProtKB-UniRule"/>
</dbReference>
<dbReference type="STRING" id="989370.AOQ71_29995"/>
<evidence type="ECO:0000256" key="5">
    <source>
        <dbReference type="ARBA" id="ARBA00023004"/>
    </source>
</evidence>
<comment type="pathway">
    <text evidence="8">Purine metabolism; 7-cyano-7-deazaguanine biosynthesis.</text>
</comment>
<comment type="subunit">
    <text evidence="8">Homodimer.</text>
</comment>
<feature type="binding site" evidence="8">
    <location>
        <position position="37"/>
    </location>
    <ligand>
        <name>[4Fe-4S] cluster</name>
        <dbReference type="ChEBI" id="CHEBI:49883"/>
        <note>4Fe-4S-S-AdoMet</note>
    </ligand>
</feature>
<feature type="binding site" evidence="8">
    <location>
        <begin position="133"/>
        <end position="135"/>
    </location>
    <ligand>
        <name>S-adenosyl-L-methionine</name>
        <dbReference type="ChEBI" id="CHEBI:59789"/>
    </ligand>
</feature>
<dbReference type="UniPathway" id="UPA00391"/>
<dbReference type="EMBL" id="LJYG01000107">
    <property type="protein sequence ID" value="KRQ03851.1"/>
    <property type="molecule type" value="Genomic_DNA"/>
</dbReference>
<feature type="binding site" evidence="8">
    <location>
        <begin position="11"/>
        <end position="13"/>
    </location>
    <ligand>
        <name>substrate</name>
    </ligand>
</feature>
<dbReference type="NCBIfam" id="TIGR04322">
    <property type="entry name" value="rSAM_QueE_Ecoli"/>
    <property type="match status" value="1"/>
</dbReference>
<comment type="cofactor">
    <cofactor evidence="8">
        <name>[4Fe-4S] cluster</name>
        <dbReference type="ChEBI" id="CHEBI:49883"/>
    </cofactor>
    <text evidence="8">Binds 1 [4Fe-4S] cluster. The cluster is coordinated with 3 cysteines and an exchangeable S-adenosyl-L-methionine.</text>
</comment>
<dbReference type="EC" id="4.3.99.3" evidence="8"/>
<comment type="caution">
    <text evidence="8">Lacks conserved residue(s) required for the propagation of feature annotation.</text>
</comment>
<evidence type="ECO:0000259" key="9">
    <source>
        <dbReference type="PROSITE" id="PS51918"/>
    </source>
</evidence>
<name>A0A0R3D215_9BRAD</name>
<gene>
    <name evidence="8" type="primary">queE</name>
    <name evidence="10" type="ORF">AOQ71_29995</name>
</gene>
<feature type="binding site" evidence="8">
    <location>
        <position position="34"/>
    </location>
    <ligand>
        <name>[4Fe-4S] cluster</name>
        <dbReference type="ChEBI" id="CHEBI:49883"/>
        <note>4Fe-4S-S-AdoMet</note>
    </ligand>
</feature>
<dbReference type="HAMAP" id="MF_00917">
    <property type="entry name" value="QueE"/>
    <property type="match status" value="1"/>
</dbReference>
<dbReference type="GO" id="GO:0016840">
    <property type="term" value="F:carbon-nitrogen lyase activity"/>
    <property type="evidence" value="ECO:0007669"/>
    <property type="project" value="UniProtKB-UniRule"/>
</dbReference>
<organism evidence="10 11">
    <name type="scientific">Bradyrhizobium manausense</name>
    <dbReference type="NCBI Taxonomy" id="989370"/>
    <lineage>
        <taxon>Bacteria</taxon>
        <taxon>Pseudomonadati</taxon>
        <taxon>Pseudomonadota</taxon>
        <taxon>Alphaproteobacteria</taxon>
        <taxon>Hyphomicrobiales</taxon>
        <taxon>Nitrobacteraceae</taxon>
        <taxon>Bradyrhizobium</taxon>
    </lineage>
</organism>
<keyword evidence="5 8" id="KW-0408">Iron</keyword>
<keyword evidence="4 8" id="KW-0460">Magnesium</keyword>
<keyword evidence="11" id="KW-1185">Reference proteome</keyword>
<evidence type="ECO:0000313" key="10">
    <source>
        <dbReference type="EMBL" id="KRQ03851.1"/>
    </source>
</evidence>
<dbReference type="Gene3D" id="3.20.20.70">
    <property type="entry name" value="Aldolase class I"/>
    <property type="match status" value="1"/>
</dbReference>
<dbReference type="PANTHER" id="PTHR42836:SF1">
    <property type="entry name" value="7-CARBOXY-7-DEAZAGUANINE SYNTHASE"/>
    <property type="match status" value="1"/>
</dbReference>
<dbReference type="PIRSF" id="PIRSF000370">
    <property type="entry name" value="QueE"/>
    <property type="match status" value="1"/>
</dbReference>
<keyword evidence="7 8" id="KW-0456">Lyase</keyword>
<accession>A0A0R3D215</accession>
<proteinExistence type="inferred from homology"/>
<feature type="binding site" evidence="8">
    <location>
        <begin position="36"/>
        <end position="38"/>
    </location>
    <ligand>
        <name>S-adenosyl-L-methionine</name>
        <dbReference type="ChEBI" id="CHEBI:59789"/>
    </ligand>
</feature>
<evidence type="ECO:0000256" key="4">
    <source>
        <dbReference type="ARBA" id="ARBA00022842"/>
    </source>
</evidence>
<evidence type="ECO:0000256" key="8">
    <source>
        <dbReference type="HAMAP-Rule" id="MF_00917"/>
    </source>
</evidence>
<keyword evidence="6 8" id="KW-0411">Iron-sulfur</keyword>
<keyword evidence="2 8" id="KW-0949">S-adenosyl-L-methionine</keyword>
<feature type="binding site" evidence="8">
    <location>
        <position position="89"/>
    </location>
    <ligand>
        <name>substrate</name>
    </ligand>
</feature>
<evidence type="ECO:0000256" key="2">
    <source>
        <dbReference type="ARBA" id="ARBA00022691"/>
    </source>
</evidence>
<dbReference type="InterPro" id="IPR024924">
    <property type="entry name" value="7-CO-7-deazaguanine_synth-like"/>
</dbReference>
<comment type="cofactor">
    <cofactor evidence="8">
        <name>S-adenosyl-L-methionine</name>
        <dbReference type="ChEBI" id="CHEBI:59789"/>
    </cofactor>
    <text evidence="8">Binds 1 S-adenosyl-L-methionine per subunit.</text>
</comment>
<dbReference type="InterPro" id="IPR027609">
    <property type="entry name" value="rSAM_QueE_proteobac"/>
</dbReference>
<dbReference type="SFLD" id="SFLDS00029">
    <property type="entry name" value="Radical_SAM"/>
    <property type="match status" value="1"/>
</dbReference>
<keyword evidence="1 8" id="KW-0004">4Fe-4S</keyword>
<evidence type="ECO:0000256" key="6">
    <source>
        <dbReference type="ARBA" id="ARBA00023014"/>
    </source>
</evidence>
<protein>
    <recommendedName>
        <fullName evidence="8">7-carboxy-7-deazaguanine synthase</fullName>
        <shortName evidence="8">CDG synthase</shortName>
        <ecNumber evidence="8">4.3.99.3</ecNumber>
    </recommendedName>
    <alternativeName>
        <fullName evidence="8">Queuosine biosynthesis protein QueE</fullName>
    </alternativeName>
</protein>
<dbReference type="SUPFAM" id="SSF102114">
    <property type="entry name" value="Radical SAM enzymes"/>
    <property type="match status" value="1"/>
</dbReference>
<dbReference type="PROSITE" id="PS51918">
    <property type="entry name" value="RADICAL_SAM"/>
    <property type="match status" value="1"/>
</dbReference>
<evidence type="ECO:0000256" key="7">
    <source>
        <dbReference type="ARBA" id="ARBA00023239"/>
    </source>
</evidence>
<dbReference type="GO" id="GO:0051539">
    <property type="term" value="F:4 iron, 4 sulfur cluster binding"/>
    <property type="evidence" value="ECO:0007669"/>
    <property type="project" value="UniProtKB-UniRule"/>
</dbReference>
<comment type="catalytic activity">
    <reaction evidence="8">
        <text>6-carboxy-5,6,7,8-tetrahydropterin + H(+) = 7-carboxy-7-carbaguanine + NH4(+)</text>
        <dbReference type="Rhea" id="RHEA:27974"/>
        <dbReference type="ChEBI" id="CHEBI:15378"/>
        <dbReference type="ChEBI" id="CHEBI:28938"/>
        <dbReference type="ChEBI" id="CHEBI:61032"/>
        <dbReference type="ChEBI" id="CHEBI:61036"/>
        <dbReference type="EC" id="4.3.99.3"/>
    </reaction>
</comment>
<evidence type="ECO:0000256" key="1">
    <source>
        <dbReference type="ARBA" id="ARBA00022485"/>
    </source>
</evidence>
<dbReference type="GO" id="GO:0000287">
    <property type="term" value="F:magnesium ion binding"/>
    <property type="evidence" value="ECO:0007669"/>
    <property type="project" value="UniProtKB-UniRule"/>
</dbReference>